<feature type="chain" id="PRO_5046112275" description="Lysozyme inhibitor LprI N-terminal domain-containing protein" evidence="1">
    <location>
        <begin position="19"/>
        <end position="150"/>
    </location>
</feature>
<name>A0ABS8L2D2_9HYPH</name>
<dbReference type="Proteomes" id="UP001198862">
    <property type="component" value="Unassembled WGS sequence"/>
</dbReference>
<evidence type="ECO:0000313" key="3">
    <source>
        <dbReference type="Proteomes" id="UP001198862"/>
    </source>
</evidence>
<evidence type="ECO:0000313" key="2">
    <source>
        <dbReference type="EMBL" id="MCC8432102.1"/>
    </source>
</evidence>
<comment type="caution">
    <text evidence="2">The sequence shown here is derived from an EMBL/GenBank/DDBJ whole genome shotgun (WGS) entry which is preliminary data.</text>
</comment>
<evidence type="ECO:0000256" key="1">
    <source>
        <dbReference type="SAM" id="SignalP"/>
    </source>
</evidence>
<accession>A0ABS8L2D2</accession>
<feature type="signal peptide" evidence="1">
    <location>
        <begin position="1"/>
        <end position="18"/>
    </location>
</feature>
<keyword evidence="3" id="KW-1185">Reference proteome</keyword>
<evidence type="ECO:0008006" key="4">
    <source>
        <dbReference type="Google" id="ProtNLM"/>
    </source>
</evidence>
<organism evidence="2 3">
    <name type="scientific">Reyranella aquatilis</name>
    <dbReference type="NCBI Taxonomy" id="2035356"/>
    <lineage>
        <taxon>Bacteria</taxon>
        <taxon>Pseudomonadati</taxon>
        <taxon>Pseudomonadota</taxon>
        <taxon>Alphaproteobacteria</taxon>
        <taxon>Hyphomicrobiales</taxon>
        <taxon>Reyranellaceae</taxon>
        <taxon>Reyranella</taxon>
    </lineage>
</organism>
<keyword evidence="1" id="KW-0732">Signal</keyword>
<sequence>MRFGVFLLLALAAQPALAQTQAQQDAPPAPDDETTAYCLGVNRQLAERFRQMQLWGCGKAAGMQWCRDARASAPEAMRARERLVIRFANELTRKGLLDVERPAEARGRLTQIVADGSTDAARCFNPDGDRDEPACERLQRCVEAEKRVGE</sequence>
<dbReference type="EMBL" id="JAJISD010000012">
    <property type="protein sequence ID" value="MCC8432102.1"/>
    <property type="molecule type" value="Genomic_DNA"/>
</dbReference>
<gene>
    <name evidence="2" type="ORF">LJ725_24265</name>
</gene>
<proteinExistence type="predicted"/>
<dbReference type="RefSeq" id="WP_230553516.1">
    <property type="nucleotide sequence ID" value="NZ_JAJISD010000012.1"/>
</dbReference>
<protein>
    <recommendedName>
        <fullName evidence="4">Lysozyme inhibitor LprI N-terminal domain-containing protein</fullName>
    </recommendedName>
</protein>
<reference evidence="2 3" key="1">
    <citation type="submission" date="2021-11" db="EMBL/GenBank/DDBJ databases">
        <authorList>
            <person name="Lee D.-H."/>
            <person name="Kim S.-B."/>
        </authorList>
    </citation>
    <scope>NUCLEOTIDE SEQUENCE [LARGE SCALE GENOMIC DNA]</scope>
    <source>
        <strain evidence="2 3">KCTC 52223</strain>
    </source>
</reference>